<comment type="caution">
    <text evidence="2">The sequence shown here is derived from an EMBL/GenBank/DDBJ whole genome shotgun (WGS) entry which is preliminary data.</text>
</comment>
<dbReference type="CDD" id="cd07251">
    <property type="entry name" value="VOC_like"/>
    <property type="match status" value="1"/>
</dbReference>
<dbReference type="Proteomes" id="UP001169764">
    <property type="component" value="Unassembled WGS sequence"/>
</dbReference>
<dbReference type="PANTHER" id="PTHR36503:SF1">
    <property type="entry name" value="BLR2520 PROTEIN"/>
    <property type="match status" value="1"/>
</dbReference>
<organism evidence="2 3">
    <name type="scientific">Sphingomonas natans</name>
    <dbReference type="NCBI Taxonomy" id="3063330"/>
    <lineage>
        <taxon>Bacteria</taxon>
        <taxon>Pseudomonadati</taxon>
        <taxon>Pseudomonadota</taxon>
        <taxon>Alphaproteobacteria</taxon>
        <taxon>Sphingomonadales</taxon>
        <taxon>Sphingomonadaceae</taxon>
        <taxon>Sphingomonas</taxon>
    </lineage>
</organism>
<proteinExistence type="predicted"/>
<evidence type="ECO:0000313" key="2">
    <source>
        <dbReference type="EMBL" id="MDO6414770.1"/>
    </source>
</evidence>
<dbReference type="RefSeq" id="WP_303542251.1">
    <property type="nucleotide sequence ID" value="NZ_JAUOTP010000004.1"/>
</dbReference>
<dbReference type="PROSITE" id="PS51819">
    <property type="entry name" value="VOC"/>
    <property type="match status" value="1"/>
</dbReference>
<dbReference type="Gene3D" id="3.10.180.10">
    <property type="entry name" value="2,3-Dihydroxybiphenyl 1,2-Dioxygenase, domain 1"/>
    <property type="match status" value="1"/>
</dbReference>
<dbReference type="PANTHER" id="PTHR36503">
    <property type="entry name" value="BLR2520 PROTEIN"/>
    <property type="match status" value="1"/>
</dbReference>
<name>A0ABT8Y8W6_9SPHN</name>
<feature type="domain" description="VOC" evidence="1">
    <location>
        <begin position="4"/>
        <end position="124"/>
    </location>
</feature>
<dbReference type="Pfam" id="PF00903">
    <property type="entry name" value="Glyoxalase"/>
    <property type="match status" value="1"/>
</dbReference>
<accession>A0ABT8Y8W6</accession>
<keyword evidence="3" id="KW-1185">Reference proteome</keyword>
<dbReference type="SUPFAM" id="SSF54593">
    <property type="entry name" value="Glyoxalase/Bleomycin resistance protein/Dihydroxybiphenyl dioxygenase"/>
    <property type="match status" value="1"/>
</dbReference>
<evidence type="ECO:0000313" key="3">
    <source>
        <dbReference type="Proteomes" id="UP001169764"/>
    </source>
</evidence>
<reference evidence="2" key="1">
    <citation type="submission" date="2023-07" db="EMBL/GenBank/DDBJ databases">
        <authorList>
            <person name="Kim M."/>
        </authorList>
    </citation>
    <scope>NUCLEOTIDE SEQUENCE</scope>
    <source>
        <strain evidence="2">BIUV-7</strain>
    </source>
</reference>
<sequence length="167" mass="18081">MPQALSVITLGIADLARSKRFYGEGFGWAPVFENDEIVFYQLNGIVFGTWLADKLAADMQRPAAGVPASTLAHNVGSEEEVTALIDRLAAAGGTILRAADAPAHGGFRGYVADPDGHAWEIAWNRVSRWTKRATSPSVSDLRTSVPIGSGNSCVKRLDRARREFERP</sequence>
<protein>
    <submittedName>
        <fullName evidence="2">VOC family protein</fullName>
    </submittedName>
</protein>
<dbReference type="InterPro" id="IPR004360">
    <property type="entry name" value="Glyas_Fos-R_dOase_dom"/>
</dbReference>
<evidence type="ECO:0000259" key="1">
    <source>
        <dbReference type="PROSITE" id="PS51819"/>
    </source>
</evidence>
<dbReference type="InterPro" id="IPR029068">
    <property type="entry name" value="Glyas_Bleomycin-R_OHBP_Dase"/>
</dbReference>
<dbReference type="InterPro" id="IPR037523">
    <property type="entry name" value="VOC_core"/>
</dbReference>
<dbReference type="EMBL" id="JAUOTP010000004">
    <property type="protein sequence ID" value="MDO6414770.1"/>
    <property type="molecule type" value="Genomic_DNA"/>
</dbReference>
<gene>
    <name evidence="2" type="ORF">Q4F19_10305</name>
</gene>